<dbReference type="RefSeq" id="WP_066408727.1">
    <property type="nucleotide sequence ID" value="NZ_FKBS01000008.1"/>
</dbReference>
<dbReference type="AlphaFoldDB" id="A0A157LSY1"/>
<dbReference type="EMBL" id="FKBS01000008">
    <property type="protein sequence ID" value="SAH99489.1"/>
    <property type="molecule type" value="Genomic_DNA"/>
</dbReference>
<sequence>MSGTLQLHRDGHVATIVIDNPGKKNAMNQAMWIAMGDMLHDLKRDPGLRCLVLRGAGDSAFGSGADIEEFEAIRATREQAIAFAQHGHRAMHGVRDFPVPTVAAIRGACVGGGLELAAFCDIRLCTSDSRFGVPIARLGAVLAYPELEGLVRVAGPDGALRLLLLGDVVSADEALRMGLVQQVVETADFDEALGQAVSRILAGAPLSARWHKKFVQRLRDGTPLTPQERDEGYDCFDTEDYHRGFQAFLAKTKPEYLGR</sequence>
<dbReference type="GO" id="GO:0004300">
    <property type="term" value="F:enoyl-CoA hydratase activity"/>
    <property type="evidence" value="ECO:0007669"/>
    <property type="project" value="UniProtKB-EC"/>
</dbReference>
<evidence type="ECO:0000256" key="2">
    <source>
        <dbReference type="ARBA" id="ARBA00023239"/>
    </source>
</evidence>
<reference evidence="3 4" key="1">
    <citation type="submission" date="2016-03" db="EMBL/GenBank/DDBJ databases">
        <authorList>
            <consortium name="Pathogen Informatics"/>
        </authorList>
    </citation>
    <scope>NUCLEOTIDE SEQUENCE [LARGE SCALE GENOMIC DNA]</scope>
    <source>
        <strain evidence="3 4">NCTC13364</strain>
    </source>
</reference>
<dbReference type="GO" id="GO:0006635">
    <property type="term" value="P:fatty acid beta-oxidation"/>
    <property type="evidence" value="ECO:0007669"/>
    <property type="project" value="TreeGrafter"/>
</dbReference>
<dbReference type="Gene3D" id="3.90.226.10">
    <property type="entry name" value="2-enoyl-CoA Hydratase, Chain A, domain 1"/>
    <property type="match status" value="1"/>
</dbReference>
<comment type="similarity">
    <text evidence="1">Belongs to the enoyl-CoA hydratase/isomerase family.</text>
</comment>
<dbReference type="OrthoDB" id="9148881at2"/>
<keyword evidence="2 3" id="KW-0456">Lyase</keyword>
<protein>
    <submittedName>
        <fullName evidence="3">Enoyl-CoA hydratase</fullName>
        <ecNumber evidence="3">4.2.1.17</ecNumber>
    </submittedName>
</protein>
<dbReference type="EC" id="4.2.1.17" evidence="3"/>
<dbReference type="Proteomes" id="UP000077037">
    <property type="component" value="Unassembled WGS sequence"/>
</dbReference>
<dbReference type="InterPro" id="IPR001753">
    <property type="entry name" value="Enoyl-CoA_hydra/iso"/>
</dbReference>
<dbReference type="Pfam" id="PF00378">
    <property type="entry name" value="ECH_1"/>
    <property type="match status" value="1"/>
</dbReference>
<accession>A0A157LSY1</accession>
<dbReference type="SUPFAM" id="SSF52096">
    <property type="entry name" value="ClpP/crotonase"/>
    <property type="match status" value="1"/>
</dbReference>
<dbReference type="Gene3D" id="1.10.12.10">
    <property type="entry name" value="Lyase 2-enoyl-coa Hydratase, Chain A, domain 2"/>
    <property type="match status" value="1"/>
</dbReference>
<dbReference type="CDD" id="cd06558">
    <property type="entry name" value="crotonase-like"/>
    <property type="match status" value="1"/>
</dbReference>
<proteinExistence type="inferred from homology"/>
<dbReference type="InterPro" id="IPR029045">
    <property type="entry name" value="ClpP/crotonase-like_dom_sf"/>
</dbReference>
<evidence type="ECO:0000313" key="4">
    <source>
        <dbReference type="Proteomes" id="UP000077037"/>
    </source>
</evidence>
<dbReference type="PANTHER" id="PTHR11941:SF54">
    <property type="entry name" value="ENOYL-COA HYDRATASE, MITOCHONDRIAL"/>
    <property type="match status" value="1"/>
</dbReference>
<gene>
    <name evidence="3" type="primary">echA8_2</name>
    <name evidence="3" type="ORF">SAMEA1982600_00840</name>
</gene>
<name>A0A157LSY1_9BORD</name>
<organism evidence="3 4">
    <name type="scientific">Bordetella ansorpii</name>
    <dbReference type="NCBI Taxonomy" id="288768"/>
    <lineage>
        <taxon>Bacteria</taxon>
        <taxon>Pseudomonadati</taxon>
        <taxon>Pseudomonadota</taxon>
        <taxon>Betaproteobacteria</taxon>
        <taxon>Burkholderiales</taxon>
        <taxon>Alcaligenaceae</taxon>
        <taxon>Bordetella</taxon>
    </lineage>
</organism>
<evidence type="ECO:0000313" key="3">
    <source>
        <dbReference type="EMBL" id="SAH99489.1"/>
    </source>
</evidence>
<evidence type="ECO:0000256" key="1">
    <source>
        <dbReference type="ARBA" id="ARBA00005254"/>
    </source>
</evidence>
<dbReference type="InterPro" id="IPR014748">
    <property type="entry name" value="Enoyl-CoA_hydra_C"/>
</dbReference>
<dbReference type="PANTHER" id="PTHR11941">
    <property type="entry name" value="ENOYL-COA HYDRATASE-RELATED"/>
    <property type="match status" value="1"/>
</dbReference>